<reference evidence="10" key="1">
    <citation type="submission" date="2025-08" db="UniProtKB">
        <authorList>
            <consortium name="RefSeq"/>
        </authorList>
    </citation>
    <scope>IDENTIFICATION</scope>
    <source>
        <tissue evidence="10">Tentacle</tissue>
    </source>
</reference>
<accession>A0A6P8INW8</accession>
<dbReference type="CDD" id="cd00637">
    <property type="entry name" value="7tm_classA_rhodopsin-like"/>
    <property type="match status" value="1"/>
</dbReference>
<evidence type="ECO:0000313" key="9">
    <source>
        <dbReference type="Proteomes" id="UP000515163"/>
    </source>
</evidence>
<evidence type="ECO:0000313" key="10">
    <source>
        <dbReference type="RefSeq" id="XP_031568726.1"/>
    </source>
</evidence>
<keyword evidence="6" id="KW-0675">Receptor</keyword>
<evidence type="ECO:0000256" key="7">
    <source>
        <dbReference type="SAM" id="Phobius"/>
    </source>
</evidence>
<feature type="transmembrane region" description="Helical" evidence="7">
    <location>
        <begin position="229"/>
        <end position="249"/>
    </location>
</feature>
<dbReference type="AlphaFoldDB" id="A0A6P8INW8"/>
<feature type="transmembrane region" description="Helical" evidence="7">
    <location>
        <begin position="103"/>
        <end position="120"/>
    </location>
</feature>
<dbReference type="KEGG" id="aten:116303337"/>
<keyword evidence="5 7" id="KW-0472">Membrane</keyword>
<gene>
    <name evidence="10" type="primary">LOC116303337</name>
</gene>
<evidence type="ECO:0000256" key="4">
    <source>
        <dbReference type="ARBA" id="ARBA00022989"/>
    </source>
</evidence>
<keyword evidence="6" id="KW-0297">G-protein coupled receptor</keyword>
<evidence type="ECO:0000256" key="5">
    <source>
        <dbReference type="ARBA" id="ARBA00023136"/>
    </source>
</evidence>
<protein>
    <submittedName>
        <fullName evidence="10">Adenosine receptor A3-like</fullName>
    </submittedName>
</protein>
<dbReference type="SUPFAM" id="SSF81321">
    <property type="entry name" value="Family A G protein-coupled receptor-like"/>
    <property type="match status" value="1"/>
</dbReference>
<dbReference type="Gene3D" id="1.20.1070.10">
    <property type="entry name" value="Rhodopsin 7-helix transmembrane proteins"/>
    <property type="match status" value="1"/>
</dbReference>
<keyword evidence="6" id="KW-0807">Transducer</keyword>
<feature type="transmembrane region" description="Helical" evidence="7">
    <location>
        <begin position="141"/>
        <end position="161"/>
    </location>
</feature>
<dbReference type="GO" id="GO:0005886">
    <property type="term" value="C:plasma membrane"/>
    <property type="evidence" value="ECO:0007669"/>
    <property type="project" value="UniProtKB-SubCell"/>
</dbReference>
<evidence type="ECO:0000256" key="6">
    <source>
        <dbReference type="RuleBase" id="RU000688"/>
    </source>
</evidence>
<keyword evidence="2" id="KW-1003">Cell membrane</keyword>
<comment type="similarity">
    <text evidence="6">Belongs to the G-protein coupled receptor 1 family.</text>
</comment>
<dbReference type="RefSeq" id="XP_031568726.1">
    <property type="nucleotide sequence ID" value="XM_031712866.1"/>
</dbReference>
<dbReference type="InterPro" id="IPR000276">
    <property type="entry name" value="GPCR_Rhodpsn"/>
</dbReference>
<dbReference type="PROSITE" id="PS00237">
    <property type="entry name" value="G_PROTEIN_RECEP_F1_1"/>
    <property type="match status" value="1"/>
</dbReference>
<dbReference type="GeneID" id="116303337"/>
<dbReference type="GO" id="GO:0004930">
    <property type="term" value="F:G protein-coupled receptor activity"/>
    <property type="evidence" value="ECO:0007669"/>
    <property type="project" value="UniProtKB-KW"/>
</dbReference>
<dbReference type="Proteomes" id="UP000515163">
    <property type="component" value="Unplaced"/>
</dbReference>
<dbReference type="InterPro" id="IPR017452">
    <property type="entry name" value="GPCR_Rhodpsn_7TM"/>
</dbReference>
<name>A0A6P8INW8_ACTTE</name>
<dbReference type="OrthoDB" id="6151005at2759"/>
<evidence type="ECO:0000256" key="3">
    <source>
        <dbReference type="ARBA" id="ARBA00022692"/>
    </source>
</evidence>
<keyword evidence="9" id="KW-1185">Reference proteome</keyword>
<dbReference type="PRINTS" id="PR00237">
    <property type="entry name" value="GPCRRHODOPSN"/>
</dbReference>
<keyword evidence="4 7" id="KW-1133">Transmembrane helix</keyword>
<organism evidence="9 10">
    <name type="scientific">Actinia tenebrosa</name>
    <name type="common">Australian red waratah sea anemone</name>
    <dbReference type="NCBI Taxonomy" id="6105"/>
    <lineage>
        <taxon>Eukaryota</taxon>
        <taxon>Metazoa</taxon>
        <taxon>Cnidaria</taxon>
        <taxon>Anthozoa</taxon>
        <taxon>Hexacorallia</taxon>
        <taxon>Actiniaria</taxon>
        <taxon>Actiniidae</taxon>
        <taxon>Actinia</taxon>
    </lineage>
</organism>
<dbReference type="PROSITE" id="PS50262">
    <property type="entry name" value="G_PROTEIN_RECEP_F1_2"/>
    <property type="match status" value="1"/>
</dbReference>
<comment type="subcellular location">
    <subcellularLocation>
        <location evidence="1">Cell membrane</location>
        <topology evidence="1">Multi-pass membrane protein</topology>
    </subcellularLocation>
</comment>
<feature type="transmembrane region" description="Helical" evidence="7">
    <location>
        <begin position="261"/>
        <end position="285"/>
    </location>
</feature>
<evidence type="ECO:0000256" key="2">
    <source>
        <dbReference type="ARBA" id="ARBA00022475"/>
    </source>
</evidence>
<keyword evidence="3 6" id="KW-0812">Transmembrane</keyword>
<dbReference type="Pfam" id="PF00001">
    <property type="entry name" value="7tm_1"/>
    <property type="match status" value="1"/>
</dbReference>
<evidence type="ECO:0000256" key="1">
    <source>
        <dbReference type="ARBA" id="ARBA00004651"/>
    </source>
</evidence>
<sequence>MKCSYLEFVFRPEIYASTFYVFLAVTHVLCGIVSSGLNSLVIWTIWKVPALHKPSMVLIAGLALKDLCMGIMVEPLYTAWIITAHKAESFELFCALGVIGKDLLYSLSTLAGFNITAISIDRCLAIRTKANYRNIVTLKRVVRFLIFCWISSFTICIPLAFESKRTAFRVVAVLGVIFFVVSKTSYILSILAIRKLRNQVSQKPEVHAESAERKANFDISKYSRSLRTLVIVFCCDVVFYCPLISIGIFRSIGAKISENNWALYLSVCEMLMLLPSTVNPCIFLWRMQDLRQEAKNILKGLLKRGET</sequence>
<evidence type="ECO:0000259" key="8">
    <source>
        <dbReference type="PROSITE" id="PS50262"/>
    </source>
</evidence>
<dbReference type="InParanoid" id="A0A6P8INW8"/>
<dbReference type="FunCoup" id="A0A6P8INW8">
    <property type="interactions" value="461"/>
</dbReference>
<feature type="transmembrane region" description="Helical" evidence="7">
    <location>
        <begin position="167"/>
        <end position="193"/>
    </location>
</feature>
<proteinExistence type="inferred from homology"/>
<dbReference type="PANTHER" id="PTHR22750">
    <property type="entry name" value="G-PROTEIN COUPLED RECEPTOR"/>
    <property type="match status" value="1"/>
</dbReference>
<feature type="transmembrane region" description="Helical" evidence="7">
    <location>
        <begin position="20"/>
        <end position="46"/>
    </location>
</feature>
<feature type="domain" description="G-protein coupled receptors family 1 profile" evidence="8">
    <location>
        <begin position="37"/>
        <end position="283"/>
    </location>
</feature>